<dbReference type="Proteomes" id="UP001214638">
    <property type="component" value="Unassembled WGS sequence"/>
</dbReference>
<dbReference type="Pfam" id="PF08561">
    <property type="entry name" value="Ribosomal_L37"/>
    <property type="match status" value="1"/>
</dbReference>
<dbReference type="GO" id="GO:0005762">
    <property type="term" value="C:mitochondrial large ribosomal subunit"/>
    <property type="evidence" value="ECO:0007669"/>
    <property type="project" value="TreeGrafter"/>
</dbReference>
<dbReference type="AlphaFoldDB" id="A0AAD9PPF8"/>
<dbReference type="GeneID" id="94335769"/>
<evidence type="ECO:0000256" key="3">
    <source>
        <dbReference type="ARBA" id="ARBA00022980"/>
    </source>
</evidence>
<keyword evidence="5" id="KW-0687">Ribonucleoprotein</keyword>
<evidence type="ECO:0000256" key="2">
    <source>
        <dbReference type="ARBA" id="ARBA00022946"/>
    </source>
</evidence>
<name>A0AAD9PPF8_9APIC</name>
<keyword evidence="3" id="KW-0689">Ribosomal protein</keyword>
<accession>A0AAD9PPF8</accession>
<dbReference type="EMBL" id="JALLKP010000001">
    <property type="protein sequence ID" value="KAK2198456.1"/>
    <property type="molecule type" value="Genomic_DNA"/>
</dbReference>
<evidence type="ECO:0000256" key="6">
    <source>
        <dbReference type="ARBA" id="ARBA00033752"/>
    </source>
</evidence>
<sequence>MITYLIIITPHENACNSFQFILIVVNQHFYGISHCDMYGCSLFFKGRHVCMQNVGAWGLSGVCYIRTSVGHFAPKVKSQKDATAPARPTSTVESEHLFNIYAAIPQDHEMLPDEAYPKWLWELDKPEKTYGELALMFIYGMNIEDAQYRDYRRFRRLHNRLLIKQNNARLCKYRVKY</sequence>
<proteinExistence type="inferred from homology"/>
<evidence type="ECO:0000256" key="5">
    <source>
        <dbReference type="ARBA" id="ARBA00023274"/>
    </source>
</evidence>
<comment type="similarity">
    <text evidence="6">Belongs to the mitochondrion-specific ribosomal protein mL54 family.</text>
</comment>
<comment type="caution">
    <text evidence="8">The sequence shown here is derived from an EMBL/GenBank/DDBJ whole genome shotgun (WGS) entry which is preliminary data.</text>
</comment>
<dbReference type="RefSeq" id="XP_067805298.1">
    <property type="nucleotide sequence ID" value="XM_067946507.1"/>
</dbReference>
<protein>
    <recommendedName>
        <fullName evidence="7">Large ribosomal subunit protein mL54</fullName>
    </recommendedName>
</protein>
<evidence type="ECO:0000313" key="9">
    <source>
        <dbReference type="Proteomes" id="UP001214638"/>
    </source>
</evidence>
<dbReference type="InterPro" id="IPR013870">
    <property type="entry name" value="Ribosomal_mL54"/>
</dbReference>
<evidence type="ECO:0000256" key="1">
    <source>
        <dbReference type="ARBA" id="ARBA00004173"/>
    </source>
</evidence>
<organism evidence="8 9">
    <name type="scientific">Babesia duncani</name>
    <dbReference type="NCBI Taxonomy" id="323732"/>
    <lineage>
        <taxon>Eukaryota</taxon>
        <taxon>Sar</taxon>
        <taxon>Alveolata</taxon>
        <taxon>Apicomplexa</taxon>
        <taxon>Aconoidasida</taxon>
        <taxon>Piroplasmida</taxon>
        <taxon>Babesiidae</taxon>
        <taxon>Babesia</taxon>
    </lineage>
</organism>
<evidence type="ECO:0000256" key="7">
    <source>
        <dbReference type="ARBA" id="ARBA00035179"/>
    </source>
</evidence>
<keyword evidence="4" id="KW-0496">Mitochondrion</keyword>
<dbReference type="KEGG" id="bdw:94335769"/>
<dbReference type="PANTHER" id="PTHR28595">
    <property type="entry name" value="39S RIBOSOMAL PROTEIN L54, MITOCHONDRIAL"/>
    <property type="match status" value="1"/>
</dbReference>
<gene>
    <name evidence="8" type="ORF">BdWA1_001471</name>
</gene>
<dbReference type="GO" id="GO:0003735">
    <property type="term" value="F:structural constituent of ribosome"/>
    <property type="evidence" value="ECO:0007669"/>
    <property type="project" value="TreeGrafter"/>
</dbReference>
<reference evidence="8" key="1">
    <citation type="journal article" date="2023" name="Nat. Microbiol.">
        <title>Babesia duncani multi-omics identifies virulence factors and drug targets.</title>
        <authorList>
            <person name="Singh P."/>
            <person name="Lonardi S."/>
            <person name="Liang Q."/>
            <person name="Vydyam P."/>
            <person name="Khabirova E."/>
            <person name="Fang T."/>
            <person name="Gihaz S."/>
            <person name="Thekkiniath J."/>
            <person name="Munshi M."/>
            <person name="Abel S."/>
            <person name="Ciampossin L."/>
            <person name="Batugedara G."/>
            <person name="Gupta M."/>
            <person name="Lu X.M."/>
            <person name="Lenz T."/>
            <person name="Chakravarty S."/>
            <person name="Cornillot E."/>
            <person name="Hu Y."/>
            <person name="Ma W."/>
            <person name="Gonzalez L.M."/>
            <person name="Sanchez S."/>
            <person name="Estrada K."/>
            <person name="Sanchez-Flores A."/>
            <person name="Montero E."/>
            <person name="Harb O.S."/>
            <person name="Le Roch K.G."/>
            <person name="Mamoun C.B."/>
        </authorList>
    </citation>
    <scope>NUCLEOTIDE SEQUENCE</scope>
    <source>
        <strain evidence="8">WA1</strain>
    </source>
</reference>
<dbReference type="PANTHER" id="PTHR28595:SF1">
    <property type="entry name" value="LARGE RIBOSOMAL SUBUNIT PROTEIN ML54"/>
    <property type="match status" value="1"/>
</dbReference>
<keyword evidence="9" id="KW-1185">Reference proteome</keyword>
<evidence type="ECO:0000313" key="8">
    <source>
        <dbReference type="EMBL" id="KAK2198456.1"/>
    </source>
</evidence>
<comment type="subcellular location">
    <subcellularLocation>
        <location evidence="1">Mitochondrion</location>
    </subcellularLocation>
</comment>
<keyword evidence="2" id="KW-0809">Transit peptide</keyword>
<evidence type="ECO:0000256" key="4">
    <source>
        <dbReference type="ARBA" id="ARBA00023128"/>
    </source>
</evidence>